<dbReference type="CDD" id="cd06225">
    <property type="entry name" value="HAMP"/>
    <property type="match status" value="1"/>
</dbReference>
<dbReference type="SUPFAM" id="SSF58104">
    <property type="entry name" value="Methyl-accepting chemotaxis protein (MCP) signaling domain"/>
    <property type="match status" value="1"/>
</dbReference>
<dbReference type="Proteomes" id="UP000245263">
    <property type="component" value="Chromosome 1"/>
</dbReference>
<evidence type="ECO:0000259" key="6">
    <source>
        <dbReference type="PROSITE" id="PS50885"/>
    </source>
</evidence>
<dbReference type="Pfam" id="PF00672">
    <property type="entry name" value="HAMP"/>
    <property type="match status" value="1"/>
</dbReference>
<evidence type="ECO:0000256" key="1">
    <source>
        <dbReference type="ARBA" id="ARBA00022500"/>
    </source>
</evidence>
<dbReference type="Gene3D" id="6.10.340.10">
    <property type="match status" value="1"/>
</dbReference>
<dbReference type="PANTHER" id="PTHR43531:SF11">
    <property type="entry name" value="METHYL-ACCEPTING CHEMOTAXIS PROTEIN 3"/>
    <property type="match status" value="1"/>
</dbReference>
<sequence>MNQFLTKFSVKLKIYGTNAIYQLLVLVITILGIYGLTKLEQELVSLKSIYEESFEKSVKIGYNLAKIRNLTIVATDSEDLNEFLSISKEIDSTTKDTQRMLVEIENFLNLAGYDNQIEFGESIKALEENTKIQADFEKSLALLSGFREKKEIYFRTKSNPALQESFSLQKQLTPINKQLLEKISNFDSLMAVLIKLRKDQLEATAKNVKIILIVGYILSFIIVVILSYFMGRSIATPIIKAELIANRFAEGDLTAEESFHSNDEIGRLINALNQASVNLRALISQINKTSDMVASSADEISATAGSLAEGSTNQAASLEETAAAISEMTESINQVAKTAKDQSEETNSTIREMTSLSDAILSVTNKAKLVNDGSQAVLKEAESGQSRVDEAVLRMGAIEESSAQIKDIITVINEIADQTNLLALNAAIEAARAGDSGRGFAVVAEEISKLASRSQGATKQIEDLIMDSIKKVSDGKSIIELLVDGFKRILEKSREAATLTEEISYSTLTQNQQSQRVMLSITNLTNLANFIAEATNEQETSSHEIASAIEQVNTISQSSAASAEELASSTVNLAQLSEQLNNLISNFRTK</sequence>
<keyword evidence="4" id="KW-0472">Membrane</keyword>
<dbReference type="SMART" id="SM00283">
    <property type="entry name" value="MA"/>
    <property type="match status" value="1"/>
</dbReference>
<keyword evidence="4" id="KW-1133">Transmembrane helix</keyword>
<dbReference type="InterPro" id="IPR004089">
    <property type="entry name" value="MCPsignal_dom"/>
</dbReference>
<feature type="transmembrane region" description="Helical" evidence="4">
    <location>
        <begin position="20"/>
        <end position="37"/>
    </location>
</feature>
<evidence type="ECO:0000313" key="7">
    <source>
        <dbReference type="EMBL" id="BDA77104.1"/>
    </source>
</evidence>
<evidence type="ECO:0000313" key="8">
    <source>
        <dbReference type="Proteomes" id="UP000245263"/>
    </source>
</evidence>
<dbReference type="InterPro" id="IPR004090">
    <property type="entry name" value="Chemotax_Me-accpt_rcpt"/>
</dbReference>
<feature type="domain" description="Methyl-accepting transducer" evidence="5">
    <location>
        <begin position="289"/>
        <end position="553"/>
    </location>
</feature>
<keyword evidence="1" id="KW-0145">Chemotaxis</keyword>
<dbReference type="PANTHER" id="PTHR43531">
    <property type="entry name" value="PROTEIN ICFG"/>
    <property type="match status" value="1"/>
</dbReference>
<proteinExistence type="inferred from homology"/>
<dbReference type="PROSITE" id="PS50111">
    <property type="entry name" value="CHEMOTAXIS_TRANSDUC_2"/>
    <property type="match status" value="1"/>
</dbReference>
<evidence type="ECO:0000256" key="3">
    <source>
        <dbReference type="PROSITE-ProRule" id="PRU00284"/>
    </source>
</evidence>
<dbReference type="RefSeq" id="WP_109021727.1">
    <property type="nucleotide sequence ID" value="NZ_AP025028.1"/>
</dbReference>
<protein>
    <submittedName>
        <fullName evidence="7">Methyl-accepting chemotaxis protein</fullName>
    </submittedName>
</protein>
<evidence type="ECO:0000259" key="5">
    <source>
        <dbReference type="PROSITE" id="PS50111"/>
    </source>
</evidence>
<dbReference type="PRINTS" id="PR00260">
    <property type="entry name" value="CHEMTRNSDUCR"/>
</dbReference>
<comment type="similarity">
    <text evidence="2">Belongs to the methyl-accepting chemotaxis (MCP) protein family.</text>
</comment>
<evidence type="ECO:0000256" key="2">
    <source>
        <dbReference type="ARBA" id="ARBA00029447"/>
    </source>
</evidence>
<accession>A0ABM7UQB2</accession>
<feature type="transmembrane region" description="Helical" evidence="4">
    <location>
        <begin position="210"/>
        <end position="230"/>
    </location>
</feature>
<evidence type="ECO:0000256" key="4">
    <source>
        <dbReference type="SAM" id="Phobius"/>
    </source>
</evidence>
<feature type="domain" description="HAMP" evidence="6">
    <location>
        <begin position="232"/>
        <end position="284"/>
    </location>
</feature>
<keyword evidence="3" id="KW-0807">Transducer</keyword>
<dbReference type="PROSITE" id="PS50885">
    <property type="entry name" value="HAMP"/>
    <property type="match status" value="1"/>
</dbReference>
<dbReference type="InterPro" id="IPR051310">
    <property type="entry name" value="MCP_chemotaxis"/>
</dbReference>
<reference evidence="7 8" key="1">
    <citation type="submission" date="2021-08" db="EMBL/GenBank/DDBJ databases">
        <title>Complete genome sequence of Leptospira kobayashii strain E30.</title>
        <authorList>
            <person name="Nakao R."/>
            <person name="Nakamura S."/>
            <person name="Masuzawa T."/>
            <person name="Koizumi N."/>
        </authorList>
    </citation>
    <scope>NUCLEOTIDE SEQUENCE [LARGE SCALE GENOMIC DNA]</scope>
    <source>
        <strain evidence="7 8">E30</strain>
    </source>
</reference>
<dbReference type="EMBL" id="AP025028">
    <property type="protein sequence ID" value="BDA77104.1"/>
    <property type="molecule type" value="Genomic_DNA"/>
</dbReference>
<dbReference type="Gene3D" id="1.10.287.950">
    <property type="entry name" value="Methyl-accepting chemotaxis protein"/>
    <property type="match status" value="1"/>
</dbReference>
<gene>
    <name evidence="7" type="ORF">LPTSP3_g00340</name>
</gene>
<dbReference type="Pfam" id="PF00015">
    <property type="entry name" value="MCPsignal"/>
    <property type="match status" value="1"/>
</dbReference>
<organism evidence="7 8">
    <name type="scientific">Leptospira kobayashii</name>
    <dbReference type="NCBI Taxonomy" id="1917830"/>
    <lineage>
        <taxon>Bacteria</taxon>
        <taxon>Pseudomonadati</taxon>
        <taxon>Spirochaetota</taxon>
        <taxon>Spirochaetia</taxon>
        <taxon>Leptospirales</taxon>
        <taxon>Leptospiraceae</taxon>
        <taxon>Leptospira</taxon>
    </lineage>
</organism>
<keyword evidence="4" id="KW-0812">Transmembrane</keyword>
<dbReference type="InterPro" id="IPR003660">
    <property type="entry name" value="HAMP_dom"/>
</dbReference>
<keyword evidence="8" id="KW-1185">Reference proteome</keyword>
<dbReference type="SMART" id="SM00304">
    <property type="entry name" value="HAMP"/>
    <property type="match status" value="2"/>
</dbReference>
<name>A0ABM7UQB2_9LEPT</name>